<keyword evidence="1" id="KW-0812">Transmembrane</keyword>
<dbReference type="AlphaFoldDB" id="A0A974CDB8"/>
<protein>
    <submittedName>
        <fullName evidence="2">Uncharacterized protein</fullName>
    </submittedName>
</protein>
<gene>
    <name evidence="2" type="ORF">XELAEV_18038060mg</name>
</gene>
<reference evidence="3" key="1">
    <citation type="journal article" date="2016" name="Nature">
        <title>Genome evolution in the allotetraploid frog Xenopus laevis.</title>
        <authorList>
            <person name="Session A.M."/>
            <person name="Uno Y."/>
            <person name="Kwon T."/>
            <person name="Chapman J.A."/>
            <person name="Toyoda A."/>
            <person name="Takahashi S."/>
            <person name="Fukui A."/>
            <person name="Hikosaka A."/>
            <person name="Suzuki A."/>
            <person name="Kondo M."/>
            <person name="van Heeringen S.J."/>
            <person name="Quigley I."/>
            <person name="Heinz S."/>
            <person name="Ogino H."/>
            <person name="Ochi H."/>
            <person name="Hellsten U."/>
            <person name="Lyons J.B."/>
            <person name="Simakov O."/>
            <person name="Putnam N."/>
            <person name="Stites J."/>
            <person name="Kuroki Y."/>
            <person name="Tanaka T."/>
            <person name="Michiue T."/>
            <person name="Watanabe M."/>
            <person name="Bogdanovic O."/>
            <person name="Lister R."/>
            <person name="Georgiou G."/>
            <person name="Paranjpe S.S."/>
            <person name="van Kruijsbergen I."/>
            <person name="Shu S."/>
            <person name="Carlson J."/>
            <person name="Kinoshita T."/>
            <person name="Ohta Y."/>
            <person name="Mawaribuchi S."/>
            <person name="Jenkins J."/>
            <person name="Grimwood J."/>
            <person name="Schmutz J."/>
            <person name="Mitros T."/>
            <person name="Mozaffari S.V."/>
            <person name="Suzuki Y."/>
            <person name="Haramoto Y."/>
            <person name="Yamamoto T.S."/>
            <person name="Takagi C."/>
            <person name="Heald R."/>
            <person name="Miller K."/>
            <person name="Haudenschild C."/>
            <person name="Kitzman J."/>
            <person name="Nakayama T."/>
            <person name="Izutsu Y."/>
            <person name="Robert J."/>
            <person name="Fortriede J."/>
            <person name="Burns K."/>
            <person name="Lotay V."/>
            <person name="Karimi K."/>
            <person name="Yasuoka Y."/>
            <person name="Dichmann D.S."/>
            <person name="Flajnik M.F."/>
            <person name="Houston D.W."/>
            <person name="Shendure J."/>
            <person name="DuPasquier L."/>
            <person name="Vize P.D."/>
            <person name="Zorn A.M."/>
            <person name="Ito M."/>
            <person name="Marcotte E.M."/>
            <person name="Wallingford J.B."/>
            <person name="Ito Y."/>
            <person name="Asashima M."/>
            <person name="Ueno N."/>
            <person name="Matsuda Y."/>
            <person name="Veenstra G.J."/>
            <person name="Fujiyama A."/>
            <person name="Harland R.M."/>
            <person name="Taira M."/>
            <person name="Rokhsar D.S."/>
        </authorList>
    </citation>
    <scope>NUCLEOTIDE SEQUENCE [LARGE SCALE GENOMIC DNA]</scope>
    <source>
        <strain evidence="3">J</strain>
    </source>
</reference>
<accession>A0A974CDB8</accession>
<feature type="transmembrane region" description="Helical" evidence="1">
    <location>
        <begin position="20"/>
        <end position="42"/>
    </location>
</feature>
<sequence>MTVRCGDRAGTTFTGLGHKGHIIMISFCLSYNIIYITSLYCFTGAYGSFNGQVDSFEIWKVVTDIGPVRGAFLLLKAGRS</sequence>
<evidence type="ECO:0000313" key="3">
    <source>
        <dbReference type="Proteomes" id="UP000694892"/>
    </source>
</evidence>
<name>A0A974CDB8_XENLA</name>
<keyword evidence="1" id="KW-1133">Transmembrane helix</keyword>
<dbReference type="Proteomes" id="UP000694892">
    <property type="component" value="Chromosome 7S"/>
</dbReference>
<organism evidence="2 3">
    <name type="scientific">Xenopus laevis</name>
    <name type="common">African clawed frog</name>
    <dbReference type="NCBI Taxonomy" id="8355"/>
    <lineage>
        <taxon>Eukaryota</taxon>
        <taxon>Metazoa</taxon>
        <taxon>Chordata</taxon>
        <taxon>Craniata</taxon>
        <taxon>Vertebrata</taxon>
        <taxon>Euteleostomi</taxon>
        <taxon>Amphibia</taxon>
        <taxon>Batrachia</taxon>
        <taxon>Anura</taxon>
        <taxon>Pipoidea</taxon>
        <taxon>Pipidae</taxon>
        <taxon>Xenopodinae</taxon>
        <taxon>Xenopus</taxon>
        <taxon>Xenopus</taxon>
    </lineage>
</organism>
<dbReference type="EMBL" id="CM004479">
    <property type="protein sequence ID" value="OCT71154.1"/>
    <property type="molecule type" value="Genomic_DNA"/>
</dbReference>
<evidence type="ECO:0000313" key="2">
    <source>
        <dbReference type="EMBL" id="OCT71154.1"/>
    </source>
</evidence>
<keyword evidence="1" id="KW-0472">Membrane</keyword>
<proteinExistence type="predicted"/>
<evidence type="ECO:0000256" key="1">
    <source>
        <dbReference type="SAM" id="Phobius"/>
    </source>
</evidence>